<accession>A0A9Q1FSB9</accession>
<sequence>MNQARSAMKLKSSRVDRLLYLHGALKGTTASPAPSLPGSPNRRAPLPCSLRPSCCPVSRHLHGPRRAPRGTRVGTAPAQRASAQRPPGERDVWEGG</sequence>
<organism evidence="2 3">
    <name type="scientific">Synaphobranchus kaupii</name>
    <name type="common">Kaup's arrowtooth eel</name>
    <dbReference type="NCBI Taxonomy" id="118154"/>
    <lineage>
        <taxon>Eukaryota</taxon>
        <taxon>Metazoa</taxon>
        <taxon>Chordata</taxon>
        <taxon>Craniata</taxon>
        <taxon>Vertebrata</taxon>
        <taxon>Euteleostomi</taxon>
        <taxon>Actinopterygii</taxon>
        <taxon>Neopterygii</taxon>
        <taxon>Teleostei</taxon>
        <taxon>Anguilliformes</taxon>
        <taxon>Synaphobranchidae</taxon>
        <taxon>Synaphobranchus</taxon>
    </lineage>
</organism>
<feature type="compositionally biased region" description="Low complexity" evidence="1">
    <location>
        <begin position="76"/>
        <end position="86"/>
    </location>
</feature>
<name>A0A9Q1FSB9_SYNKA</name>
<protein>
    <submittedName>
        <fullName evidence="2">Uncharacterized protein</fullName>
    </submittedName>
</protein>
<dbReference type="AlphaFoldDB" id="A0A9Q1FSB9"/>
<proteinExistence type="predicted"/>
<gene>
    <name evidence="2" type="ORF">SKAU_G00139150</name>
</gene>
<feature type="region of interest" description="Disordered" evidence="1">
    <location>
        <begin position="56"/>
        <end position="96"/>
    </location>
</feature>
<feature type="compositionally biased region" description="Basic and acidic residues" evidence="1">
    <location>
        <begin position="87"/>
        <end position="96"/>
    </location>
</feature>
<comment type="caution">
    <text evidence="2">The sequence shown here is derived from an EMBL/GenBank/DDBJ whole genome shotgun (WGS) entry which is preliminary data.</text>
</comment>
<feature type="compositionally biased region" description="Basic residues" evidence="1">
    <location>
        <begin position="59"/>
        <end position="69"/>
    </location>
</feature>
<evidence type="ECO:0000256" key="1">
    <source>
        <dbReference type="SAM" id="MobiDB-lite"/>
    </source>
</evidence>
<dbReference type="EMBL" id="JAINUF010000004">
    <property type="protein sequence ID" value="KAJ8365084.1"/>
    <property type="molecule type" value="Genomic_DNA"/>
</dbReference>
<keyword evidence="3" id="KW-1185">Reference proteome</keyword>
<evidence type="ECO:0000313" key="3">
    <source>
        <dbReference type="Proteomes" id="UP001152622"/>
    </source>
</evidence>
<reference evidence="2" key="1">
    <citation type="journal article" date="2023" name="Science">
        <title>Genome structures resolve the early diversification of teleost fishes.</title>
        <authorList>
            <person name="Parey E."/>
            <person name="Louis A."/>
            <person name="Montfort J."/>
            <person name="Bouchez O."/>
            <person name="Roques C."/>
            <person name="Iampietro C."/>
            <person name="Lluch J."/>
            <person name="Castinel A."/>
            <person name="Donnadieu C."/>
            <person name="Desvignes T."/>
            <person name="Floi Bucao C."/>
            <person name="Jouanno E."/>
            <person name="Wen M."/>
            <person name="Mejri S."/>
            <person name="Dirks R."/>
            <person name="Jansen H."/>
            <person name="Henkel C."/>
            <person name="Chen W.J."/>
            <person name="Zahm M."/>
            <person name="Cabau C."/>
            <person name="Klopp C."/>
            <person name="Thompson A.W."/>
            <person name="Robinson-Rechavi M."/>
            <person name="Braasch I."/>
            <person name="Lecointre G."/>
            <person name="Bobe J."/>
            <person name="Postlethwait J.H."/>
            <person name="Berthelot C."/>
            <person name="Roest Crollius H."/>
            <person name="Guiguen Y."/>
        </authorList>
    </citation>
    <scope>NUCLEOTIDE SEQUENCE</scope>
    <source>
        <strain evidence="2">WJC10195</strain>
    </source>
</reference>
<dbReference type="Proteomes" id="UP001152622">
    <property type="component" value="Chromosome 4"/>
</dbReference>
<evidence type="ECO:0000313" key="2">
    <source>
        <dbReference type="EMBL" id="KAJ8365084.1"/>
    </source>
</evidence>